<feature type="domain" description="PKD" evidence="2">
    <location>
        <begin position="450"/>
        <end position="498"/>
    </location>
</feature>
<feature type="signal peptide" evidence="1">
    <location>
        <begin position="1"/>
        <end position="18"/>
    </location>
</feature>
<dbReference type="RefSeq" id="WP_143375170.1">
    <property type="nucleotide sequence ID" value="NZ_VJVZ01000018.1"/>
</dbReference>
<dbReference type="OrthoDB" id="9765926at2"/>
<evidence type="ECO:0000313" key="3">
    <source>
        <dbReference type="EMBL" id="TRW21510.1"/>
    </source>
</evidence>
<name>A0A552UTP5_9FLAO</name>
<organism evidence="3 4">
    <name type="scientific">Flavobacterium zepuense</name>
    <dbReference type="NCBI Taxonomy" id="2593302"/>
    <lineage>
        <taxon>Bacteria</taxon>
        <taxon>Pseudomonadati</taxon>
        <taxon>Bacteroidota</taxon>
        <taxon>Flavobacteriia</taxon>
        <taxon>Flavobacteriales</taxon>
        <taxon>Flavobacteriaceae</taxon>
        <taxon>Flavobacterium</taxon>
    </lineage>
</organism>
<dbReference type="NCBIfam" id="TIGR04131">
    <property type="entry name" value="Bac_Flav_CTERM"/>
    <property type="match status" value="1"/>
</dbReference>
<keyword evidence="1" id="KW-0732">Signal</keyword>
<dbReference type="SUPFAM" id="SSF49299">
    <property type="entry name" value="PKD domain"/>
    <property type="match status" value="1"/>
</dbReference>
<dbReference type="InterPro" id="IPR000601">
    <property type="entry name" value="PKD_dom"/>
</dbReference>
<feature type="chain" id="PRO_5022190884" evidence="1">
    <location>
        <begin position="19"/>
        <end position="1120"/>
    </location>
</feature>
<dbReference type="CDD" id="cd00146">
    <property type="entry name" value="PKD"/>
    <property type="match status" value="1"/>
</dbReference>
<gene>
    <name evidence="3" type="ORF">FMM05_19840</name>
</gene>
<dbReference type="InterPro" id="IPR035986">
    <property type="entry name" value="PKD_dom_sf"/>
</dbReference>
<evidence type="ECO:0000256" key="1">
    <source>
        <dbReference type="SAM" id="SignalP"/>
    </source>
</evidence>
<sequence length="1120" mass="121430">MKKVVLAILLLSCLHIFAQKEANNWYFGRQAGIHFLDDGSVQILTGSQMDTNEGCSSMSDTNGNLLFYTDGRTVWDRNHIVMPNGNYAAGTGLLGDPSSTQSGIIVPKKGDPNIYYIFTVDEPHHTNASVYPNTYTGEYEEANGPQTIPEADDGLNNGLNYSVVDLSLIGSNGSIGNVTIHNQPLLTYDPANIEEAKYKCSEKITAVKNFSGSGYWVVTHFIDKFYSFFIDGTGITTTPVISQLLPVVPTSGYRRNSIGCIKASPDGNYIAIAHQQMGTLTGETDTNGTVYLYNFDSATGVVSNPLMIKSNCRPYGLEFSPMVKKLYVSYDNLSGFGGVHQYDLEAANIPAADVLVANTTGAATMQLGPNGKIYRAVNGSESLDVINSPEETGILCDYDIGGVQLESGRIAIFGLPPFITSLFSANILVEHTCLGDVTEFSLNVSNTFDSVSWNFGDGSAASTQTNPQHTYANTGIYNVVATITREGETSVVNRNITIYAMPVANAVPDMLECDPDNNGIAQFNLSQQTSVLLGSQNAATFEVRYFTTQADADTNTQFITGTSFTNASNPQTLYARIYHKDNPACYATTSFLLNVSNTPVMGTTAFALCDDDLDGNDANGRATFDLNIITAQLFQGTGFTTTYYATEANANAQTSPLPVNYYNTTPNMQTIYARIVNNAFSGCFTIQPVTLTVNPLPADVQTAALVQCDMGVAPDGITQFNLTQADSQFTANDPNLTVAYYSSDSDAQNNTNLITGAFTNTATLQVVTAKVSNTQTGCFRILPLTLQVNVNTVTDIITLERCDDDGTEDGIAQFNLADAGLEVPGTAVAYYVSVQDALMEENAVPVNYFTTAPNQQTVYARIETNNDCTALREIQLFVRPLPDIEVADTGIVCLNTKEFITLDAGISGSQYTYLWSNGSISSSIMVNQPGIYTVMVTDNTYTTLCSKLRTITLASSNVAIIDTIVVEDLRDNNTVMVVASPTGNVPTTYSYSLDSPNGPWQESPYFENVEPGIHTLYVYDDNGCGIVHEQVAVLAIPKFFTPNGDESHDYWSITGLNGAAYYNSKLFIYDRYGKLLSDIDPQGPGWDGTYKGHNLPSTDYWFVLSLTDGRVVKGHFSMVR</sequence>
<dbReference type="Pfam" id="PF18911">
    <property type="entry name" value="PKD_4"/>
    <property type="match status" value="1"/>
</dbReference>
<dbReference type="Pfam" id="PF13585">
    <property type="entry name" value="CHU_C"/>
    <property type="match status" value="1"/>
</dbReference>
<proteinExistence type="predicted"/>
<keyword evidence="4" id="KW-1185">Reference proteome</keyword>
<evidence type="ECO:0000259" key="2">
    <source>
        <dbReference type="PROSITE" id="PS50093"/>
    </source>
</evidence>
<reference evidence="3 4" key="1">
    <citation type="submission" date="2019-07" db="EMBL/GenBank/DDBJ databases">
        <title>Flavobacterium sp. nov., isolated from glacier ice.</title>
        <authorList>
            <person name="Liu Q."/>
            <person name="Xin Y.-H."/>
        </authorList>
    </citation>
    <scope>NUCLEOTIDE SEQUENCE [LARGE SCALE GENOMIC DNA]</scope>
    <source>
        <strain evidence="3 4">ZT4R6</strain>
    </source>
</reference>
<dbReference type="PROSITE" id="PS50093">
    <property type="entry name" value="PKD"/>
    <property type="match status" value="1"/>
</dbReference>
<dbReference type="SUPFAM" id="SSF82171">
    <property type="entry name" value="DPP6 N-terminal domain-like"/>
    <property type="match status" value="1"/>
</dbReference>
<dbReference type="AlphaFoldDB" id="A0A552UTP5"/>
<comment type="caution">
    <text evidence="3">The sequence shown here is derived from an EMBL/GenBank/DDBJ whole genome shotgun (WGS) entry which is preliminary data.</text>
</comment>
<protein>
    <submittedName>
        <fullName evidence="3">T9SS type B sorting domain-containing protein</fullName>
    </submittedName>
</protein>
<evidence type="ECO:0000313" key="4">
    <source>
        <dbReference type="Proteomes" id="UP000320643"/>
    </source>
</evidence>
<dbReference type="InterPro" id="IPR026341">
    <property type="entry name" value="T9SS_type_B"/>
</dbReference>
<dbReference type="Gene3D" id="2.60.40.10">
    <property type="entry name" value="Immunoglobulins"/>
    <property type="match status" value="1"/>
</dbReference>
<dbReference type="EMBL" id="VJVZ01000018">
    <property type="protein sequence ID" value="TRW21510.1"/>
    <property type="molecule type" value="Genomic_DNA"/>
</dbReference>
<dbReference type="InterPro" id="IPR013783">
    <property type="entry name" value="Ig-like_fold"/>
</dbReference>
<accession>A0A552UTP5</accession>
<dbReference type="Proteomes" id="UP000320643">
    <property type="component" value="Unassembled WGS sequence"/>
</dbReference>